<evidence type="ECO:0000313" key="4">
    <source>
        <dbReference type="Proteomes" id="UP000696280"/>
    </source>
</evidence>
<reference evidence="3" key="1">
    <citation type="submission" date="2021-07" db="EMBL/GenBank/DDBJ databases">
        <authorList>
            <person name="Durling M."/>
        </authorList>
    </citation>
    <scope>NUCLEOTIDE SEQUENCE</scope>
</reference>
<evidence type="ECO:0000256" key="2">
    <source>
        <dbReference type="SAM" id="MobiDB-lite"/>
    </source>
</evidence>
<evidence type="ECO:0000256" key="1">
    <source>
        <dbReference type="SAM" id="Coils"/>
    </source>
</evidence>
<keyword evidence="4" id="KW-1185">Reference proteome</keyword>
<keyword evidence="1" id="KW-0175">Coiled coil</keyword>
<protein>
    <submittedName>
        <fullName evidence="3">Uncharacterized protein</fullName>
    </submittedName>
</protein>
<sequence length="324" mass="36401">MSFFGVGVVDIWHIIKGTISLCRTARNAGESLQVAEKEIKLMKKTVRVLKDQIGDEAIFVEERSDIASIVRSTLSPLKSNLKEIRSMLKAYRDPTAILGNRLRYLKDKKRLDELLSKFGGHRQSITLILDLIQSKSQKEQTTKLEGIIEQQKKEQKELRKNQEEISQLIKDSIASLQANEQANTEKILSRLQAGLLAKGMNAQEAKTCKNSVWERVIQKAKDPFSYAKLPAFSYAQPNTDIGGTNQDAGTYYRILETTLGKTMFSPPKQPADFPASSNRSYNMASITSPIYKNTNIGRVLKGAASRPLPTQKRHDLFTPLRDTS</sequence>
<organism evidence="3 4">
    <name type="scientific">Hymenoscyphus fraxineus</name>
    <dbReference type="NCBI Taxonomy" id="746836"/>
    <lineage>
        <taxon>Eukaryota</taxon>
        <taxon>Fungi</taxon>
        <taxon>Dikarya</taxon>
        <taxon>Ascomycota</taxon>
        <taxon>Pezizomycotina</taxon>
        <taxon>Leotiomycetes</taxon>
        <taxon>Helotiales</taxon>
        <taxon>Helotiaceae</taxon>
        <taxon>Hymenoscyphus</taxon>
    </lineage>
</organism>
<name>A0A9N9L597_9HELO</name>
<dbReference type="EMBL" id="CAJVRL010000085">
    <property type="protein sequence ID" value="CAG8958816.1"/>
    <property type="molecule type" value="Genomic_DNA"/>
</dbReference>
<gene>
    <name evidence="3" type="ORF">HYFRA_00011767</name>
</gene>
<accession>A0A9N9L597</accession>
<proteinExistence type="predicted"/>
<feature type="region of interest" description="Disordered" evidence="2">
    <location>
        <begin position="303"/>
        <end position="324"/>
    </location>
</feature>
<feature type="coiled-coil region" evidence="1">
    <location>
        <begin position="141"/>
        <end position="171"/>
    </location>
</feature>
<dbReference type="OrthoDB" id="10305912at2759"/>
<dbReference type="Proteomes" id="UP000696280">
    <property type="component" value="Unassembled WGS sequence"/>
</dbReference>
<evidence type="ECO:0000313" key="3">
    <source>
        <dbReference type="EMBL" id="CAG8958816.1"/>
    </source>
</evidence>
<dbReference type="AlphaFoldDB" id="A0A9N9L597"/>
<comment type="caution">
    <text evidence="3">The sequence shown here is derived from an EMBL/GenBank/DDBJ whole genome shotgun (WGS) entry which is preliminary data.</text>
</comment>